<comment type="caution">
    <text evidence="1">The sequence shown here is derived from an EMBL/GenBank/DDBJ whole genome shotgun (WGS) entry which is preliminary data.</text>
</comment>
<keyword evidence="2" id="KW-1185">Reference proteome</keyword>
<organism evidence="1 2">
    <name type="scientific">Ixodes persulcatus</name>
    <name type="common">Taiga tick</name>
    <dbReference type="NCBI Taxonomy" id="34615"/>
    <lineage>
        <taxon>Eukaryota</taxon>
        <taxon>Metazoa</taxon>
        <taxon>Ecdysozoa</taxon>
        <taxon>Arthropoda</taxon>
        <taxon>Chelicerata</taxon>
        <taxon>Arachnida</taxon>
        <taxon>Acari</taxon>
        <taxon>Parasitiformes</taxon>
        <taxon>Ixodida</taxon>
        <taxon>Ixodoidea</taxon>
        <taxon>Ixodidae</taxon>
        <taxon>Ixodinae</taxon>
        <taxon>Ixodes</taxon>
    </lineage>
</organism>
<gene>
    <name evidence="1" type="ORF">HPB47_026379</name>
</gene>
<dbReference type="Proteomes" id="UP000805193">
    <property type="component" value="Unassembled WGS sequence"/>
</dbReference>
<name>A0AC60PYW2_IXOPE</name>
<dbReference type="EMBL" id="JABSTQ010009711">
    <property type="protein sequence ID" value="KAG0426518.1"/>
    <property type="molecule type" value="Genomic_DNA"/>
</dbReference>
<sequence length="94" mass="11069">MRQLGSKERFQVVLWYTATGSFKQVRTKCRAAFNRRPPSRPTIIKWVTRFAQDGREYNKSPNHVETSPKRRQQQAVLDAFEAQPHLSIRRAAQR</sequence>
<reference evidence="1 2" key="1">
    <citation type="journal article" date="2020" name="Cell">
        <title>Large-Scale Comparative Analyses of Tick Genomes Elucidate Their Genetic Diversity and Vector Capacities.</title>
        <authorList>
            <consortium name="Tick Genome and Microbiome Consortium (TIGMIC)"/>
            <person name="Jia N."/>
            <person name="Wang J."/>
            <person name="Shi W."/>
            <person name="Du L."/>
            <person name="Sun Y."/>
            <person name="Zhan W."/>
            <person name="Jiang J.F."/>
            <person name="Wang Q."/>
            <person name="Zhang B."/>
            <person name="Ji P."/>
            <person name="Bell-Sakyi L."/>
            <person name="Cui X.M."/>
            <person name="Yuan T.T."/>
            <person name="Jiang B.G."/>
            <person name="Yang W.F."/>
            <person name="Lam T.T."/>
            <person name="Chang Q.C."/>
            <person name="Ding S.J."/>
            <person name="Wang X.J."/>
            <person name="Zhu J.G."/>
            <person name="Ruan X.D."/>
            <person name="Zhao L."/>
            <person name="Wei J.T."/>
            <person name="Ye R.Z."/>
            <person name="Que T.C."/>
            <person name="Du C.H."/>
            <person name="Zhou Y.H."/>
            <person name="Cheng J.X."/>
            <person name="Dai P.F."/>
            <person name="Guo W.B."/>
            <person name="Han X.H."/>
            <person name="Huang E.J."/>
            <person name="Li L.F."/>
            <person name="Wei W."/>
            <person name="Gao Y.C."/>
            <person name="Liu J.Z."/>
            <person name="Shao H.Z."/>
            <person name="Wang X."/>
            <person name="Wang C.C."/>
            <person name="Yang T.C."/>
            <person name="Huo Q.B."/>
            <person name="Li W."/>
            <person name="Chen H.Y."/>
            <person name="Chen S.E."/>
            <person name="Zhou L.G."/>
            <person name="Ni X.B."/>
            <person name="Tian J.H."/>
            <person name="Sheng Y."/>
            <person name="Liu T."/>
            <person name="Pan Y.S."/>
            <person name="Xia L.Y."/>
            <person name="Li J."/>
            <person name="Zhao F."/>
            <person name="Cao W.C."/>
        </authorList>
    </citation>
    <scope>NUCLEOTIDE SEQUENCE [LARGE SCALE GENOMIC DNA]</scope>
    <source>
        <strain evidence="1">Iper-2018</strain>
    </source>
</reference>
<proteinExistence type="predicted"/>
<protein>
    <submittedName>
        <fullName evidence="1">Uncharacterized protein</fullName>
    </submittedName>
</protein>
<evidence type="ECO:0000313" key="1">
    <source>
        <dbReference type="EMBL" id="KAG0426518.1"/>
    </source>
</evidence>
<evidence type="ECO:0000313" key="2">
    <source>
        <dbReference type="Proteomes" id="UP000805193"/>
    </source>
</evidence>
<accession>A0AC60PYW2</accession>